<feature type="chain" id="PRO_5045289990" evidence="6">
    <location>
        <begin position="30"/>
        <end position="570"/>
    </location>
</feature>
<dbReference type="CDD" id="cd13565">
    <property type="entry name" value="PBP2_PstS"/>
    <property type="match status" value="1"/>
</dbReference>
<dbReference type="SUPFAM" id="SSF53850">
    <property type="entry name" value="Periplasmic binding protein-like II"/>
    <property type="match status" value="1"/>
</dbReference>
<dbReference type="PANTHER" id="PTHR42996:SF1">
    <property type="entry name" value="PHOSPHATE-BINDING PROTEIN PSTS"/>
    <property type="match status" value="1"/>
</dbReference>
<dbReference type="NCBIfam" id="TIGR00975">
    <property type="entry name" value="3a0107s03"/>
    <property type="match status" value="1"/>
</dbReference>
<accession>A0ABT7SH57</accession>
<reference evidence="8 9" key="1">
    <citation type="submission" date="2023-06" db="EMBL/GenBank/DDBJ databases">
        <title>Cellulomonas sp. MW4 Whole genome sequence.</title>
        <authorList>
            <person name="Park S."/>
        </authorList>
    </citation>
    <scope>NUCLEOTIDE SEQUENCE [LARGE SCALE GENOMIC DNA]</scope>
    <source>
        <strain evidence="8 9">MW4</strain>
    </source>
</reference>
<keyword evidence="5" id="KW-0812">Transmembrane</keyword>
<keyword evidence="6" id="KW-0732">Signal</keyword>
<evidence type="ECO:0000256" key="1">
    <source>
        <dbReference type="ARBA" id="ARBA00008725"/>
    </source>
</evidence>
<feature type="transmembrane region" description="Helical" evidence="5">
    <location>
        <begin position="542"/>
        <end position="562"/>
    </location>
</feature>
<feature type="signal peptide" evidence="6">
    <location>
        <begin position="1"/>
        <end position="29"/>
    </location>
</feature>
<dbReference type="RefSeq" id="WP_289455352.1">
    <property type="nucleotide sequence ID" value="NZ_JAUCGQ010000001.1"/>
</dbReference>
<dbReference type="InterPro" id="IPR005673">
    <property type="entry name" value="ABC_phos-bd_PstS"/>
</dbReference>
<keyword evidence="2" id="KW-0813">Transport</keyword>
<feature type="domain" description="PBP" evidence="7">
    <location>
        <begin position="27"/>
        <end position="348"/>
    </location>
</feature>
<dbReference type="InterPro" id="IPR024370">
    <property type="entry name" value="PBP_domain"/>
</dbReference>
<feature type="region of interest" description="Disordered" evidence="4">
    <location>
        <begin position="418"/>
        <end position="457"/>
    </location>
</feature>
<name>A0ABT7SH57_9CELL</name>
<evidence type="ECO:0000313" key="8">
    <source>
        <dbReference type="EMBL" id="MDM7855521.1"/>
    </source>
</evidence>
<dbReference type="Pfam" id="PF12849">
    <property type="entry name" value="PBP_like_2"/>
    <property type="match status" value="1"/>
</dbReference>
<organism evidence="8 9">
    <name type="scientific">Cellulomonas alba</name>
    <dbReference type="NCBI Taxonomy" id="3053467"/>
    <lineage>
        <taxon>Bacteria</taxon>
        <taxon>Bacillati</taxon>
        <taxon>Actinomycetota</taxon>
        <taxon>Actinomycetes</taxon>
        <taxon>Micrococcales</taxon>
        <taxon>Cellulomonadaceae</taxon>
        <taxon>Cellulomonas</taxon>
    </lineage>
</organism>
<gene>
    <name evidence="8" type="primary">pstS</name>
    <name evidence="8" type="ORF">QRT04_11330</name>
</gene>
<evidence type="ECO:0000313" key="9">
    <source>
        <dbReference type="Proteomes" id="UP001529338"/>
    </source>
</evidence>
<evidence type="ECO:0000256" key="2">
    <source>
        <dbReference type="ARBA" id="ARBA00022448"/>
    </source>
</evidence>
<keyword evidence="9" id="KW-1185">Reference proteome</keyword>
<sequence length="570" mass="57159">MTRTRRLVASAIALAGLLAATLAAAPAQAASSYVPINGAGSSWSSNAIDQWRRNVQQYGMRVNYASTGSSDGRNQFKAGTVDFASTEIPYGITDGGVLDTLPTRGFAYMPIVAGGTAFMYNLQVGGRRVTNLRLSGDVLTKIFTGVITMWNDPTIAQDNPGLALPPRKIVPVVRSDGSGSTAQFTTWMAHEHQGDWDAYCRKAGRSTPCGTTSQFPTVAGKGFVSQPNSQGVAGYVAQTANVGTITYVEYSYALKTGYPVAKILNAAGYYAEPTASNVAVALLSARINTDKSSAAYLTQDLTRVYTSTDPRVYPLSSYSYVVVPTDNADGFTDAKGRTLGAFAYYFLCEGQQQAPVLGYSPLPINLVQAGLDQVRRIPGVQAQSVDIKGCHNPTFSSDGTNTLAKNAPQPSPCDKLGATQCSTGTGGAKGTTTPVGGGSKGSGGKGSGAAGGGTGTGTGSGGTGGGIGGAGTGAAGSGGGTGGALGADGSGGGTGAGTGTGVVAANYGGGPVACEADTGVCQNVVAEPVQTGAHATPAGQSLAMALGVGLLLLLVAGPPLVARVRKGAGA</sequence>
<dbReference type="Proteomes" id="UP001529338">
    <property type="component" value="Unassembled WGS sequence"/>
</dbReference>
<evidence type="ECO:0000259" key="7">
    <source>
        <dbReference type="Pfam" id="PF12849"/>
    </source>
</evidence>
<dbReference type="PANTHER" id="PTHR42996">
    <property type="entry name" value="PHOSPHATE-BINDING PROTEIN PSTS"/>
    <property type="match status" value="1"/>
</dbReference>
<protein>
    <submittedName>
        <fullName evidence="8">Phosphate ABC transporter substrate-binding protein PstS</fullName>
    </submittedName>
</protein>
<evidence type="ECO:0000256" key="6">
    <source>
        <dbReference type="SAM" id="SignalP"/>
    </source>
</evidence>
<dbReference type="PROSITE" id="PS51318">
    <property type="entry name" value="TAT"/>
    <property type="match status" value="1"/>
</dbReference>
<feature type="compositionally biased region" description="Gly residues" evidence="4">
    <location>
        <begin position="424"/>
        <end position="457"/>
    </location>
</feature>
<dbReference type="InterPro" id="IPR006311">
    <property type="entry name" value="TAT_signal"/>
</dbReference>
<proteinExistence type="inferred from homology"/>
<evidence type="ECO:0000256" key="4">
    <source>
        <dbReference type="SAM" id="MobiDB-lite"/>
    </source>
</evidence>
<dbReference type="InterPro" id="IPR050962">
    <property type="entry name" value="Phosphate-bind_PstS"/>
</dbReference>
<comment type="caution">
    <text evidence="8">The sequence shown here is derived from an EMBL/GenBank/DDBJ whole genome shotgun (WGS) entry which is preliminary data.</text>
</comment>
<dbReference type="EMBL" id="JAUCGQ010000001">
    <property type="protein sequence ID" value="MDM7855521.1"/>
    <property type="molecule type" value="Genomic_DNA"/>
</dbReference>
<keyword evidence="5" id="KW-1133">Transmembrane helix</keyword>
<comment type="similarity">
    <text evidence="1">Belongs to the PstS family.</text>
</comment>
<keyword evidence="3" id="KW-0592">Phosphate transport</keyword>
<evidence type="ECO:0000256" key="3">
    <source>
        <dbReference type="ARBA" id="ARBA00022592"/>
    </source>
</evidence>
<keyword evidence="5" id="KW-0472">Membrane</keyword>
<evidence type="ECO:0000256" key="5">
    <source>
        <dbReference type="SAM" id="Phobius"/>
    </source>
</evidence>
<dbReference type="Gene3D" id="3.40.190.10">
    <property type="entry name" value="Periplasmic binding protein-like II"/>
    <property type="match status" value="2"/>
</dbReference>